<reference evidence="2" key="1">
    <citation type="journal article" date="2020" name="Phytopathology">
        <title>Genome sequence of the chestnut blight fungus Cryphonectria parasitica EP155: A fundamental resource for an archetypical invasive plant pathogen.</title>
        <authorList>
            <person name="Crouch J.A."/>
            <person name="Dawe A."/>
            <person name="Aerts A."/>
            <person name="Barry K."/>
            <person name="Churchill A.C.L."/>
            <person name="Grimwood J."/>
            <person name="Hillman B."/>
            <person name="Milgroom M.G."/>
            <person name="Pangilinan J."/>
            <person name="Smith M."/>
            <person name="Salamov A."/>
            <person name="Schmutz J."/>
            <person name="Yadav J."/>
            <person name="Grigoriev I.V."/>
            <person name="Nuss D."/>
        </authorList>
    </citation>
    <scope>NUCLEOTIDE SEQUENCE</scope>
    <source>
        <strain evidence="2">EP155</strain>
    </source>
</reference>
<keyword evidence="3" id="KW-1185">Reference proteome</keyword>
<name>A0A9P4Y5P2_CRYP1</name>
<protein>
    <submittedName>
        <fullName evidence="2">Uncharacterized protein</fullName>
    </submittedName>
</protein>
<evidence type="ECO:0000313" key="2">
    <source>
        <dbReference type="EMBL" id="KAF3766975.1"/>
    </source>
</evidence>
<accession>A0A9P4Y5P2</accession>
<comment type="caution">
    <text evidence="2">The sequence shown here is derived from an EMBL/GenBank/DDBJ whole genome shotgun (WGS) entry which is preliminary data.</text>
</comment>
<dbReference type="EMBL" id="MU032346">
    <property type="protein sequence ID" value="KAF3766975.1"/>
    <property type="molecule type" value="Genomic_DNA"/>
</dbReference>
<dbReference type="RefSeq" id="XP_040777936.1">
    <property type="nucleotide sequence ID" value="XM_040920283.1"/>
</dbReference>
<dbReference type="GeneID" id="63837412"/>
<proteinExistence type="predicted"/>
<feature type="region of interest" description="Disordered" evidence="1">
    <location>
        <begin position="1"/>
        <end position="149"/>
    </location>
</feature>
<organism evidence="2 3">
    <name type="scientific">Cryphonectria parasitica (strain ATCC 38755 / EP155)</name>
    <dbReference type="NCBI Taxonomy" id="660469"/>
    <lineage>
        <taxon>Eukaryota</taxon>
        <taxon>Fungi</taxon>
        <taxon>Dikarya</taxon>
        <taxon>Ascomycota</taxon>
        <taxon>Pezizomycotina</taxon>
        <taxon>Sordariomycetes</taxon>
        <taxon>Sordariomycetidae</taxon>
        <taxon>Diaporthales</taxon>
        <taxon>Cryphonectriaceae</taxon>
        <taxon>Cryphonectria-Endothia species complex</taxon>
        <taxon>Cryphonectria</taxon>
    </lineage>
</organism>
<feature type="compositionally biased region" description="Polar residues" evidence="1">
    <location>
        <begin position="59"/>
        <end position="76"/>
    </location>
</feature>
<evidence type="ECO:0000313" key="3">
    <source>
        <dbReference type="Proteomes" id="UP000803844"/>
    </source>
</evidence>
<gene>
    <name evidence="2" type="ORF">M406DRAFT_328086</name>
</gene>
<feature type="compositionally biased region" description="Polar residues" evidence="1">
    <location>
        <begin position="28"/>
        <end position="37"/>
    </location>
</feature>
<dbReference type="AlphaFoldDB" id="A0A9P4Y5P2"/>
<dbReference type="Proteomes" id="UP000803844">
    <property type="component" value="Unassembled WGS sequence"/>
</dbReference>
<evidence type="ECO:0000256" key="1">
    <source>
        <dbReference type="SAM" id="MobiDB-lite"/>
    </source>
</evidence>
<feature type="compositionally biased region" description="Basic and acidic residues" evidence="1">
    <location>
        <begin position="132"/>
        <end position="149"/>
    </location>
</feature>
<feature type="compositionally biased region" description="Low complexity" evidence="1">
    <location>
        <begin position="38"/>
        <end position="47"/>
    </location>
</feature>
<feature type="compositionally biased region" description="Polar residues" evidence="1">
    <location>
        <begin position="110"/>
        <end position="124"/>
    </location>
</feature>
<feature type="compositionally biased region" description="Polar residues" evidence="1">
    <location>
        <begin position="1"/>
        <end position="19"/>
    </location>
</feature>
<feature type="compositionally biased region" description="Polar residues" evidence="1">
    <location>
        <begin position="88"/>
        <end position="97"/>
    </location>
</feature>
<sequence length="149" mass="16367">MDSYSNQYNNDTSISQEGSNRMDGGRYQDNNFSSGGMNNDDFSSNRSSSRREREDDAFTDTQSSGRGNESFSSGIGQQDRRMPGMSVANENFGTGNAESRFESSADDSNEYSTGSGHNNERSSSGYGGQKESFGDKMIDKAAQFAKKEW</sequence>